<evidence type="ECO:0000256" key="2">
    <source>
        <dbReference type="SAM" id="MobiDB-lite"/>
    </source>
</evidence>
<feature type="region of interest" description="Disordered" evidence="2">
    <location>
        <begin position="888"/>
        <end position="1119"/>
    </location>
</feature>
<feature type="compositionally biased region" description="Polar residues" evidence="2">
    <location>
        <begin position="298"/>
        <end position="322"/>
    </location>
</feature>
<dbReference type="InterPro" id="IPR000232">
    <property type="entry name" value="HSF_DNA-bd"/>
</dbReference>
<evidence type="ECO:0000313" key="4">
    <source>
        <dbReference type="EMBL" id="KAG0659595.1"/>
    </source>
</evidence>
<feature type="compositionally biased region" description="Basic and acidic residues" evidence="2">
    <location>
        <begin position="394"/>
        <end position="403"/>
    </location>
</feature>
<feature type="compositionally biased region" description="Polar residues" evidence="2">
    <location>
        <begin position="938"/>
        <end position="960"/>
    </location>
</feature>
<name>A0A9P6W1H1_RHOMI</name>
<feature type="compositionally biased region" description="Polar residues" evidence="2">
    <location>
        <begin position="706"/>
        <end position="743"/>
    </location>
</feature>
<keyword evidence="1" id="KW-0238">DNA-binding</keyword>
<dbReference type="Pfam" id="PF00447">
    <property type="entry name" value="HSF_DNA-bind"/>
    <property type="match status" value="1"/>
</dbReference>
<feature type="region of interest" description="Disordered" evidence="2">
    <location>
        <begin position="1"/>
        <end position="175"/>
    </location>
</feature>
<feature type="region of interest" description="Disordered" evidence="2">
    <location>
        <begin position="599"/>
        <end position="679"/>
    </location>
</feature>
<feature type="domain" description="HSF-type DNA-binding" evidence="3">
    <location>
        <begin position="783"/>
        <end position="880"/>
    </location>
</feature>
<dbReference type="AlphaFoldDB" id="A0A9P6W1H1"/>
<dbReference type="OrthoDB" id="2527712at2759"/>
<evidence type="ECO:0000259" key="3">
    <source>
        <dbReference type="Pfam" id="PF00447"/>
    </source>
</evidence>
<dbReference type="GO" id="GO:0003700">
    <property type="term" value="F:DNA-binding transcription factor activity"/>
    <property type="evidence" value="ECO:0007669"/>
    <property type="project" value="InterPro"/>
</dbReference>
<protein>
    <recommendedName>
        <fullName evidence="3">HSF-type DNA-binding domain-containing protein</fullName>
    </recommendedName>
</protein>
<feature type="compositionally biased region" description="Basic and acidic residues" evidence="2">
    <location>
        <begin position="11"/>
        <end position="28"/>
    </location>
</feature>
<dbReference type="Proteomes" id="UP000777482">
    <property type="component" value="Unassembled WGS sequence"/>
</dbReference>
<dbReference type="Gene3D" id="1.10.10.10">
    <property type="entry name" value="Winged helix-like DNA-binding domain superfamily/Winged helix DNA-binding domain"/>
    <property type="match status" value="1"/>
</dbReference>
<feature type="compositionally biased region" description="Low complexity" evidence="2">
    <location>
        <begin position="1078"/>
        <end position="1088"/>
    </location>
</feature>
<feature type="compositionally biased region" description="Low complexity" evidence="2">
    <location>
        <begin position="1"/>
        <end position="10"/>
    </location>
</feature>
<evidence type="ECO:0000256" key="1">
    <source>
        <dbReference type="ARBA" id="ARBA00023125"/>
    </source>
</evidence>
<feature type="compositionally biased region" description="Low complexity" evidence="2">
    <location>
        <begin position="653"/>
        <end position="676"/>
    </location>
</feature>
<feature type="compositionally biased region" description="Polar residues" evidence="2">
    <location>
        <begin position="227"/>
        <end position="238"/>
    </location>
</feature>
<sequence>MAEEAPASESPHAKATEQDRYPRQHVDQAGRASVRPGPALSSSCSGKRGDVVMADASSAPRLSLRFSPSLVAQRKSGRTDHVSACDMQSDKSPGDGGAAGPHGETAGQVAAAPPTHASQLDSSALTSTTASDRHADDTSTTAQPQGGADSLKRLGGATEGAGEGDVGPAEEGTPATTARPLAARVAVDLEQASINLTATRDAPPDAQSVAVPFQSVFAIPRPASLTSRITETTSNAASATDGERDSSAEQDPQMRAHIEKHLGVSTTTEQDHAHAHTPAHEQPPSGDSLLVLVSATRSVSAPVSGDDQNPQEAGEEQQWQQLKSRKRPRSAGIGGGGDDDGHETGQGSQVEAAFEPFPPGWHLEGASANVPGGDEAAASPSNSPEEGGEEDVEPASRRRRTEELGSDPVGRETPSTMQQLDQAHERWRQHREATLRSLPAQAMARNFTARHPPAAPPSAGPSLPPSYDSYSSIASAAEAYPYGGGSAPLLPPRAMMGSSTFSGRAGTTAATTSTQWYAKGSAAETYYVAHEQQRGQSSMQGHPPPPPPAAHESASASHIEAVAPRQARSIYDSPRPPHPYTSSSSSSYYYGGVPGYVFQSTPQQHQRYPSPFPGPPLPHQSGGYDASSPSTPAAASSTLSNTSGPKGEWSDHSSTANTTASTSVNTSFSSASLSRSAKVAETRDAIPLRAQSNLASSMHNAPPAPGSTSYSQGSEAPTPEPSSSVVVGTAQGQAESQDPTSPVASGSGGGGGTMSTTSASTGKKPSGRRPAPANAYSINSNPQEVGDVITWSNDGSAVLVKVGGGNDAKLKQMLMRTFAHENPGAFTRQFAVYGFTQIKDPEELAEVLDPATQPADAWRAYEDESGTFHRDGLDDLEALKTMVAKKKGAGGSTTTTTTAAAAGRMMPAVQQRGQPSGAGIPVQAQGIGEGTVLPSIPGNATTPMTTTSAVGGTSYPTLQQGYWPPAMPTQSGHPHPASSSSSSSNYPQAGQQQQYYQQQSQASPSPSASASEYVHIAPKSVGQAQGQGQVQGEGGGGAAGGGSSRSRSKTEISLGGWFRQAADVPRVGGIEGLLRGPGALSTSTAAGAADDHQDGGAAGHVSGRAEEEEEAEGGSTAAE</sequence>
<comment type="caution">
    <text evidence="4">The sequence shown here is derived from an EMBL/GenBank/DDBJ whole genome shotgun (WGS) entry which is preliminary data.</text>
</comment>
<feature type="region of interest" description="Disordered" evidence="2">
    <location>
        <begin position="696"/>
        <end position="781"/>
    </location>
</feature>
<feature type="compositionally biased region" description="Basic and acidic residues" evidence="2">
    <location>
        <begin position="77"/>
        <end position="93"/>
    </location>
</feature>
<dbReference type="GO" id="GO:0043565">
    <property type="term" value="F:sequence-specific DNA binding"/>
    <property type="evidence" value="ECO:0007669"/>
    <property type="project" value="InterPro"/>
</dbReference>
<dbReference type="EMBL" id="PUHQ01000052">
    <property type="protein sequence ID" value="KAG0659595.1"/>
    <property type="molecule type" value="Genomic_DNA"/>
</dbReference>
<feature type="region of interest" description="Disordered" evidence="2">
    <location>
        <begin position="530"/>
        <end position="557"/>
    </location>
</feature>
<proteinExistence type="predicted"/>
<feature type="compositionally biased region" description="Basic and acidic residues" evidence="2">
    <location>
        <begin position="241"/>
        <end position="251"/>
    </location>
</feature>
<feature type="compositionally biased region" description="Low complexity" evidence="2">
    <location>
        <begin position="892"/>
        <end position="903"/>
    </location>
</feature>
<feature type="compositionally biased region" description="Low complexity" evidence="2">
    <location>
        <begin position="626"/>
        <end position="643"/>
    </location>
</feature>
<dbReference type="InterPro" id="IPR036388">
    <property type="entry name" value="WH-like_DNA-bd_sf"/>
</dbReference>
<feature type="region of interest" description="Disordered" evidence="2">
    <location>
        <begin position="264"/>
        <end position="286"/>
    </location>
</feature>
<feature type="region of interest" description="Disordered" evidence="2">
    <location>
        <begin position="227"/>
        <end position="251"/>
    </location>
</feature>
<reference evidence="4 5" key="1">
    <citation type="submission" date="2020-11" db="EMBL/GenBank/DDBJ databases">
        <title>Kefir isolates.</title>
        <authorList>
            <person name="Marcisauskas S."/>
            <person name="Kim Y."/>
            <person name="Blasche S."/>
        </authorList>
    </citation>
    <scope>NUCLEOTIDE SEQUENCE [LARGE SCALE GENOMIC DNA]</scope>
    <source>
        <strain evidence="4 5">KR</strain>
    </source>
</reference>
<keyword evidence="5" id="KW-1185">Reference proteome</keyword>
<feature type="compositionally biased region" description="Gly residues" evidence="2">
    <location>
        <begin position="1029"/>
        <end position="1043"/>
    </location>
</feature>
<gene>
    <name evidence="4" type="ORF">C6P46_005086</name>
</gene>
<feature type="compositionally biased region" description="Low complexity" evidence="2">
    <location>
        <begin position="978"/>
        <end position="1011"/>
    </location>
</feature>
<feature type="compositionally biased region" description="Low complexity" evidence="2">
    <location>
        <begin position="117"/>
        <end position="130"/>
    </location>
</feature>
<evidence type="ECO:0000313" key="5">
    <source>
        <dbReference type="Proteomes" id="UP000777482"/>
    </source>
</evidence>
<accession>A0A9P6W1H1</accession>
<feature type="region of interest" description="Disordered" evidence="2">
    <location>
        <begin position="298"/>
        <end position="430"/>
    </location>
</feature>
<organism evidence="4 5">
    <name type="scientific">Rhodotorula mucilaginosa</name>
    <name type="common">Yeast</name>
    <name type="synonym">Rhodotorula rubra</name>
    <dbReference type="NCBI Taxonomy" id="5537"/>
    <lineage>
        <taxon>Eukaryota</taxon>
        <taxon>Fungi</taxon>
        <taxon>Dikarya</taxon>
        <taxon>Basidiomycota</taxon>
        <taxon>Pucciniomycotina</taxon>
        <taxon>Microbotryomycetes</taxon>
        <taxon>Sporidiobolales</taxon>
        <taxon>Sporidiobolaceae</taxon>
        <taxon>Rhodotorula</taxon>
    </lineage>
</organism>